<feature type="region of interest" description="Disordered" evidence="1">
    <location>
        <begin position="1"/>
        <end position="26"/>
    </location>
</feature>
<reference evidence="2 3" key="1">
    <citation type="journal article" date="2016" name="G3 (Bethesda)">
        <title>First Draft Assembly and Annotation of the Genome of a California Endemic Oak Quercus lobata Nee (Fagaceae).</title>
        <authorList>
            <person name="Sork V.L."/>
            <person name="Fitz-Gibbon S.T."/>
            <person name="Puiu D."/>
            <person name="Crepeau M."/>
            <person name="Gugger P.F."/>
            <person name="Sherman R."/>
            <person name="Stevens K."/>
            <person name="Langley C.H."/>
            <person name="Pellegrini M."/>
            <person name="Salzberg S.L."/>
        </authorList>
    </citation>
    <scope>NUCLEOTIDE SEQUENCE [LARGE SCALE GENOMIC DNA]</scope>
    <source>
        <strain evidence="2 3">cv. SW786</strain>
    </source>
</reference>
<sequence>MLDHRQGFTGKPLYSSSPKYQIQSSHDSTGDIEFDFWGVHDSDTKYNENFSDQFGTEIEFQVQASLVQEGLGGYSLPLWKRNSSKKVQYESSPLLPHNHHPSNLSPTSRRKIIADGRKQLMEMVKDMPESSYELSLKDLVDEQHSLEEVQGGPVESGSHYETEAEDQAKKQKKNTKKGIKKVGQLSRIESMESETFLLKMFFPTSLSFKKKIKGGKSSKLSPSPSFEDTKDHIDKEWWLKRFFVTGENKRSRENSRNGSTSSSNSSTSRHDDANFTPGCWYFFHTNKNKTKRQRGFVL</sequence>
<feature type="region of interest" description="Disordered" evidence="1">
    <location>
        <begin position="145"/>
        <end position="181"/>
    </location>
</feature>
<dbReference type="Gramene" id="QL10p043057:mrna">
    <property type="protein sequence ID" value="QL10p043057:mrna"/>
    <property type="gene ID" value="QL10p043057"/>
</dbReference>
<evidence type="ECO:0000256" key="1">
    <source>
        <dbReference type="SAM" id="MobiDB-lite"/>
    </source>
</evidence>
<dbReference type="GeneID" id="115963375"/>
<name>A0A7N2MST1_QUELO</name>
<proteinExistence type="predicted"/>
<feature type="region of interest" description="Disordered" evidence="1">
    <location>
        <begin position="249"/>
        <end position="271"/>
    </location>
</feature>
<accession>A0A7N2MST1</accession>
<evidence type="ECO:0000313" key="3">
    <source>
        <dbReference type="Proteomes" id="UP000594261"/>
    </source>
</evidence>
<keyword evidence="3" id="KW-1185">Reference proteome</keyword>
<reference evidence="2" key="2">
    <citation type="submission" date="2021-01" db="UniProtKB">
        <authorList>
            <consortium name="EnsemblPlants"/>
        </authorList>
    </citation>
    <scope>IDENTIFICATION</scope>
</reference>
<feature type="compositionally biased region" description="Basic and acidic residues" evidence="1">
    <location>
        <begin position="158"/>
        <end position="169"/>
    </location>
</feature>
<feature type="compositionally biased region" description="Basic residues" evidence="1">
    <location>
        <begin position="170"/>
        <end position="180"/>
    </location>
</feature>
<dbReference type="KEGG" id="qlo:115963375"/>
<organism evidence="2 3">
    <name type="scientific">Quercus lobata</name>
    <name type="common">Valley oak</name>
    <dbReference type="NCBI Taxonomy" id="97700"/>
    <lineage>
        <taxon>Eukaryota</taxon>
        <taxon>Viridiplantae</taxon>
        <taxon>Streptophyta</taxon>
        <taxon>Embryophyta</taxon>
        <taxon>Tracheophyta</taxon>
        <taxon>Spermatophyta</taxon>
        <taxon>Magnoliopsida</taxon>
        <taxon>eudicotyledons</taxon>
        <taxon>Gunneridae</taxon>
        <taxon>Pentapetalae</taxon>
        <taxon>rosids</taxon>
        <taxon>fabids</taxon>
        <taxon>Fagales</taxon>
        <taxon>Fagaceae</taxon>
        <taxon>Quercus</taxon>
    </lineage>
</organism>
<dbReference type="Proteomes" id="UP000594261">
    <property type="component" value="Chromosome 10"/>
</dbReference>
<dbReference type="RefSeq" id="XP_030938203.1">
    <property type="nucleotide sequence ID" value="XM_031082343.1"/>
</dbReference>
<dbReference type="EMBL" id="LRBV02000010">
    <property type="status" value="NOT_ANNOTATED_CDS"/>
    <property type="molecule type" value="Genomic_DNA"/>
</dbReference>
<evidence type="ECO:0000313" key="2">
    <source>
        <dbReference type="EnsemblPlants" id="QL10p043057:mrna"/>
    </source>
</evidence>
<dbReference type="PANTHER" id="PTHR34193">
    <property type="entry name" value="OS11G0199801 PROTEIN"/>
    <property type="match status" value="1"/>
</dbReference>
<dbReference type="OrthoDB" id="776574at2759"/>
<dbReference type="PANTHER" id="PTHR34193:SF10">
    <property type="entry name" value="DUF1645 FAMILY PROTEIN"/>
    <property type="match status" value="1"/>
</dbReference>
<dbReference type="AlphaFoldDB" id="A0A7N2MST1"/>
<feature type="compositionally biased region" description="Low complexity" evidence="1">
    <location>
        <begin position="256"/>
        <end position="267"/>
    </location>
</feature>
<dbReference type="EnsemblPlants" id="QL10p043057:mrna">
    <property type="protein sequence ID" value="QL10p043057:mrna"/>
    <property type="gene ID" value="QL10p043057"/>
</dbReference>
<protein>
    <submittedName>
        <fullName evidence="2">Uncharacterized protein</fullName>
    </submittedName>
</protein>
<dbReference type="InParanoid" id="A0A7N2MST1"/>
<dbReference type="OMA" id="PCYDYFG"/>
<feature type="compositionally biased region" description="Polar residues" evidence="1">
    <location>
        <begin position="14"/>
        <end position="26"/>
    </location>
</feature>
<gene>
    <name evidence="2" type="primary">LOC115963375</name>
</gene>